<dbReference type="Gene3D" id="1.10.760.10">
    <property type="entry name" value="Cytochrome c-like domain"/>
    <property type="match status" value="1"/>
</dbReference>
<keyword evidence="1 4" id="KW-0349">Heme</keyword>
<feature type="domain" description="Cytochrome c" evidence="6">
    <location>
        <begin position="65"/>
        <end position="154"/>
    </location>
</feature>
<feature type="signal peptide" evidence="5">
    <location>
        <begin position="1"/>
        <end position="22"/>
    </location>
</feature>
<dbReference type="PROSITE" id="PS51007">
    <property type="entry name" value="CYTC"/>
    <property type="match status" value="1"/>
</dbReference>
<dbReference type="EMBL" id="QAOQ01000004">
    <property type="protein sequence ID" value="PTQ96576.1"/>
    <property type="molecule type" value="Genomic_DNA"/>
</dbReference>
<evidence type="ECO:0000259" key="6">
    <source>
        <dbReference type="PROSITE" id="PS51007"/>
    </source>
</evidence>
<organism evidence="7 8">
    <name type="scientific">Mucilaginibacter yixingensis</name>
    <dbReference type="NCBI Taxonomy" id="1295612"/>
    <lineage>
        <taxon>Bacteria</taxon>
        <taxon>Pseudomonadati</taxon>
        <taxon>Bacteroidota</taxon>
        <taxon>Sphingobacteriia</taxon>
        <taxon>Sphingobacteriales</taxon>
        <taxon>Sphingobacteriaceae</taxon>
        <taxon>Mucilaginibacter</taxon>
    </lineage>
</organism>
<reference evidence="7 8" key="1">
    <citation type="submission" date="2018-04" db="EMBL/GenBank/DDBJ databases">
        <title>Genomic Encyclopedia of Archaeal and Bacterial Type Strains, Phase II (KMG-II): from individual species to whole genera.</title>
        <authorList>
            <person name="Goeker M."/>
        </authorList>
    </citation>
    <scope>NUCLEOTIDE SEQUENCE [LARGE SCALE GENOMIC DNA]</scope>
    <source>
        <strain evidence="7 8">DSM 26809</strain>
    </source>
</reference>
<dbReference type="GO" id="GO:0020037">
    <property type="term" value="F:heme binding"/>
    <property type="evidence" value="ECO:0007669"/>
    <property type="project" value="InterPro"/>
</dbReference>
<evidence type="ECO:0000256" key="4">
    <source>
        <dbReference type="PROSITE-ProRule" id="PRU00433"/>
    </source>
</evidence>
<gene>
    <name evidence="7" type="ORF">C8P68_10461</name>
</gene>
<evidence type="ECO:0000256" key="5">
    <source>
        <dbReference type="SAM" id="SignalP"/>
    </source>
</evidence>
<accession>A0A2T5J939</accession>
<dbReference type="InterPro" id="IPR051459">
    <property type="entry name" value="Cytochrome_c-type_DH"/>
</dbReference>
<feature type="chain" id="PRO_5015413637" evidence="5">
    <location>
        <begin position="23"/>
        <end position="191"/>
    </location>
</feature>
<dbReference type="PANTHER" id="PTHR35008">
    <property type="entry name" value="BLL4482 PROTEIN-RELATED"/>
    <property type="match status" value="1"/>
</dbReference>
<dbReference type="Pfam" id="PF00034">
    <property type="entry name" value="Cytochrom_C"/>
    <property type="match status" value="1"/>
</dbReference>
<evidence type="ECO:0000256" key="2">
    <source>
        <dbReference type="ARBA" id="ARBA00022723"/>
    </source>
</evidence>
<dbReference type="Proteomes" id="UP000244168">
    <property type="component" value="Unassembled WGS sequence"/>
</dbReference>
<evidence type="ECO:0000256" key="1">
    <source>
        <dbReference type="ARBA" id="ARBA00022617"/>
    </source>
</evidence>
<sequence>MCCLLAVLSLALLSNTHSSLMASSLADTTKWPPHFGFGHAATEQEIKLWDIDIRPDGLGLPSGSGTVAQGKAVYVVKCAACHGMEGRELPGVKLPAPALVSDTLAGSRPKTIGNYWPYATTVFDYIRRTMPYNLPGSLNDNEVYSLTAYLLSANQIISPNTIINAQTLPAVVMPAKKLYVRDDRKGGKEVK</sequence>
<keyword evidence="5" id="KW-0732">Signal</keyword>
<keyword evidence="2 4" id="KW-0479">Metal-binding</keyword>
<dbReference type="InterPro" id="IPR036909">
    <property type="entry name" value="Cyt_c-like_dom_sf"/>
</dbReference>
<dbReference type="GO" id="GO:0009055">
    <property type="term" value="F:electron transfer activity"/>
    <property type="evidence" value="ECO:0007669"/>
    <property type="project" value="InterPro"/>
</dbReference>
<dbReference type="SUPFAM" id="SSF46626">
    <property type="entry name" value="Cytochrome c"/>
    <property type="match status" value="1"/>
</dbReference>
<keyword evidence="3 4" id="KW-0408">Iron</keyword>
<keyword evidence="8" id="KW-1185">Reference proteome</keyword>
<evidence type="ECO:0000256" key="3">
    <source>
        <dbReference type="ARBA" id="ARBA00023004"/>
    </source>
</evidence>
<dbReference type="PANTHER" id="PTHR35008:SF8">
    <property type="entry name" value="ALCOHOL DEHYDROGENASE CYTOCHROME C SUBUNIT"/>
    <property type="match status" value="1"/>
</dbReference>
<evidence type="ECO:0000313" key="8">
    <source>
        <dbReference type="Proteomes" id="UP000244168"/>
    </source>
</evidence>
<protein>
    <submittedName>
        <fullName evidence="7">Cytochrome c</fullName>
    </submittedName>
</protein>
<comment type="caution">
    <text evidence="7">The sequence shown here is derived from an EMBL/GenBank/DDBJ whole genome shotgun (WGS) entry which is preliminary data.</text>
</comment>
<evidence type="ECO:0000313" key="7">
    <source>
        <dbReference type="EMBL" id="PTQ96576.1"/>
    </source>
</evidence>
<dbReference type="AlphaFoldDB" id="A0A2T5J939"/>
<dbReference type="InterPro" id="IPR009056">
    <property type="entry name" value="Cyt_c-like_dom"/>
</dbReference>
<dbReference type="GO" id="GO:0046872">
    <property type="term" value="F:metal ion binding"/>
    <property type="evidence" value="ECO:0007669"/>
    <property type="project" value="UniProtKB-KW"/>
</dbReference>
<proteinExistence type="predicted"/>
<name>A0A2T5J939_9SPHI</name>